<name>A0A1F5WQH3_9BACT</name>
<protein>
    <submittedName>
        <fullName evidence="1">Uncharacterized protein</fullName>
    </submittedName>
</protein>
<evidence type="ECO:0000313" key="2">
    <source>
        <dbReference type="Proteomes" id="UP000177723"/>
    </source>
</evidence>
<gene>
    <name evidence="1" type="ORF">A3F23_04225</name>
</gene>
<evidence type="ECO:0000313" key="1">
    <source>
        <dbReference type="EMBL" id="OGF77909.1"/>
    </source>
</evidence>
<sequence length="68" mass="7625">MGAFFSQRIHLTSGCQEDRGRNKTKPANGVSFASILTSKKLKIDFSSLARTGRKQYELKNLLFALLYA</sequence>
<reference evidence="1 2" key="1">
    <citation type="journal article" date="2016" name="Nat. Commun.">
        <title>Thousands of microbial genomes shed light on interconnected biogeochemical processes in an aquifer system.</title>
        <authorList>
            <person name="Anantharaman K."/>
            <person name="Brown C.T."/>
            <person name="Hug L.A."/>
            <person name="Sharon I."/>
            <person name="Castelle C.J."/>
            <person name="Probst A.J."/>
            <person name="Thomas B.C."/>
            <person name="Singh A."/>
            <person name="Wilkins M.J."/>
            <person name="Karaoz U."/>
            <person name="Brodie E.L."/>
            <person name="Williams K.H."/>
            <person name="Hubbard S.S."/>
            <person name="Banfield J.F."/>
        </authorList>
    </citation>
    <scope>NUCLEOTIDE SEQUENCE [LARGE SCALE GENOMIC DNA]</scope>
</reference>
<organism evidence="1 2">
    <name type="scientific">Candidatus Giovannonibacteria bacterium RIFCSPHIGHO2_12_FULL_43_15</name>
    <dbReference type="NCBI Taxonomy" id="1798341"/>
    <lineage>
        <taxon>Bacteria</taxon>
        <taxon>Candidatus Giovannoniibacteriota</taxon>
    </lineage>
</organism>
<comment type="caution">
    <text evidence="1">The sequence shown here is derived from an EMBL/GenBank/DDBJ whole genome shotgun (WGS) entry which is preliminary data.</text>
</comment>
<accession>A0A1F5WQH3</accession>
<dbReference type="AlphaFoldDB" id="A0A1F5WQH3"/>
<dbReference type="Proteomes" id="UP000177723">
    <property type="component" value="Unassembled WGS sequence"/>
</dbReference>
<proteinExistence type="predicted"/>
<dbReference type="EMBL" id="MFHT01000009">
    <property type="protein sequence ID" value="OGF77909.1"/>
    <property type="molecule type" value="Genomic_DNA"/>
</dbReference>